<evidence type="ECO:0008006" key="4">
    <source>
        <dbReference type="Google" id="ProtNLM"/>
    </source>
</evidence>
<feature type="region of interest" description="Disordered" evidence="1">
    <location>
        <begin position="626"/>
        <end position="683"/>
    </location>
</feature>
<feature type="region of interest" description="Disordered" evidence="1">
    <location>
        <begin position="125"/>
        <end position="150"/>
    </location>
</feature>
<organism evidence="2 3">
    <name type="scientific">Volvox africanus</name>
    <dbReference type="NCBI Taxonomy" id="51714"/>
    <lineage>
        <taxon>Eukaryota</taxon>
        <taxon>Viridiplantae</taxon>
        <taxon>Chlorophyta</taxon>
        <taxon>core chlorophytes</taxon>
        <taxon>Chlorophyceae</taxon>
        <taxon>CS clade</taxon>
        <taxon>Chlamydomonadales</taxon>
        <taxon>Volvocaceae</taxon>
        <taxon>Volvox</taxon>
    </lineage>
</organism>
<evidence type="ECO:0000256" key="1">
    <source>
        <dbReference type="SAM" id="MobiDB-lite"/>
    </source>
</evidence>
<sequence>MHGYQISKSNAFMMWTMLAAPWLARPSRRAASILSRCCPSALQQDPLALVSSVNIRLLWIALFDHSVAHRAAATPTVQSIQHGRDSASESPLVLHQPFPPISPPVPVSYLGPSVATAFCTATAPGPEAPSAPTQATPPSPLPTESSTSDHISSAFTIPVAAPVTQSAAERDPPPSPAPADANPDASALAAAFFDPGPSHGPSVEVLQLMGQIRRSRSAVDLRLLLTRQAALADHLALVAAMTRLTQLSAASRRATDRTAQLELVLELAETLAFSAHLPRCGARQLGTCLHSLAELGVVPSEKLWEALLDALCTDRSALLVAGNAVDVSVLALALARLNCSSRRAWRAVARGVEAHSASMSPQHVANTLSALARAGAHEHRAAFASLLSRAITDMDALSGRNLANALWASIRHLEALGGLAQEGAPKIRATECAEEGKKDETFYVNAGSNPADDVSDIAQILAFSAALARRLPERLRQCPPTELAGVAWSLDRLGWREWSVWSSLGAQLRLSAGAMKPVELCTTAEALQAASARAAIQGASVSTAPLQTAAEAAVEATPTVGTSQSLAAAAAAAAAAGSTGMGCVDPGAALTALFTAASLRIRELRPQHLARLLQVLRQRVAVQHTAPVSLPPPPPPPPSLPPTPPSSSGASQQHRQGGLVVGSTPLSTSASVDLGSKRQADGPDGQILLQDTAIFEGFVREARAQLLRANQSAFPDLGVVSSLVSSLCIFGGPVMPGNEQASAGPYSESSVTRPGPGGSARDDNVSAAAEPTAAAVLDRLAVAAAPLAAAASAAELRSVMAAFAAAGHFNSELCTAVATRVETLARQVNIRKITTGLQHPLAAASRHRQRLRHRQQDAAFTAVVAEVADLLGSLRALADLGFHNEGALDATQPTVAAAAAALPPAVLSAALAVYTASGAVPLALASALAAELLGHLRKEGSALQPRSDLRQRLQQHQQDAGCLTEDKNQQNDVEGTGTASVPWEERNALLEACQRWRASLLYPGGLAGTVAVRAKECGDGASRLGGNGVGLRIASCNVKRSIGAAAIPRGFDRCLELVTSLDGHR</sequence>
<keyword evidence="3" id="KW-1185">Reference proteome</keyword>
<gene>
    <name evidence="2" type="ORF">VaNZ11_015285</name>
</gene>
<dbReference type="PANTHER" id="PTHR23330">
    <property type="entry name" value="P300 TRANSCRIPTIONAL COFACTOR JMY-RELATED"/>
    <property type="match status" value="1"/>
</dbReference>
<reference evidence="2 3" key="1">
    <citation type="journal article" date="2023" name="IScience">
        <title>Expanded male sex-determining region conserved during the evolution of homothallism in the green alga Volvox.</title>
        <authorList>
            <person name="Yamamoto K."/>
            <person name="Matsuzaki R."/>
            <person name="Mahakham W."/>
            <person name="Heman W."/>
            <person name="Sekimoto H."/>
            <person name="Kawachi M."/>
            <person name="Minakuchi Y."/>
            <person name="Toyoda A."/>
            <person name="Nozaki H."/>
        </authorList>
    </citation>
    <scope>NUCLEOTIDE SEQUENCE [LARGE SCALE GENOMIC DNA]</scope>
    <source>
        <strain evidence="2 3">NIES-4468</strain>
    </source>
</reference>
<proteinExistence type="predicted"/>
<feature type="compositionally biased region" description="Pro residues" evidence="1">
    <location>
        <begin position="629"/>
        <end position="645"/>
    </location>
</feature>
<name>A0ABQ5SKA1_9CHLO</name>
<dbReference type="PANTHER" id="PTHR23330:SF9">
    <property type="entry name" value="PROLINE-RICH PROTEIN 11"/>
    <property type="match status" value="1"/>
</dbReference>
<comment type="caution">
    <text evidence="2">The sequence shown here is derived from an EMBL/GenBank/DDBJ whole genome shotgun (WGS) entry which is preliminary data.</text>
</comment>
<feature type="region of interest" description="Disordered" evidence="1">
    <location>
        <begin position="739"/>
        <end position="766"/>
    </location>
</feature>
<accession>A0ABQ5SKA1</accession>
<dbReference type="Proteomes" id="UP001165090">
    <property type="component" value="Unassembled WGS sequence"/>
</dbReference>
<feature type="region of interest" description="Disordered" evidence="1">
    <location>
        <begin position="163"/>
        <end position="183"/>
    </location>
</feature>
<evidence type="ECO:0000313" key="2">
    <source>
        <dbReference type="EMBL" id="GLI70330.1"/>
    </source>
</evidence>
<dbReference type="EMBL" id="BSDZ01000094">
    <property type="protein sequence ID" value="GLI70330.1"/>
    <property type="molecule type" value="Genomic_DNA"/>
</dbReference>
<protein>
    <recommendedName>
        <fullName evidence="4">RAP domain-containing protein</fullName>
    </recommendedName>
</protein>
<evidence type="ECO:0000313" key="3">
    <source>
        <dbReference type="Proteomes" id="UP001165090"/>
    </source>
</evidence>